<dbReference type="SUPFAM" id="SSF46565">
    <property type="entry name" value="Chaperone J-domain"/>
    <property type="match status" value="1"/>
</dbReference>
<feature type="domain" description="J" evidence="1">
    <location>
        <begin position="172"/>
        <end position="236"/>
    </location>
</feature>
<name>A0A7W9L1T3_9HYPH</name>
<organism evidence="2 3">
    <name type="scientific">Prosthecomicrobium pneumaticum</name>
    <dbReference type="NCBI Taxonomy" id="81895"/>
    <lineage>
        <taxon>Bacteria</taxon>
        <taxon>Pseudomonadati</taxon>
        <taxon>Pseudomonadota</taxon>
        <taxon>Alphaproteobacteria</taxon>
        <taxon>Hyphomicrobiales</taxon>
        <taxon>Kaistiaceae</taxon>
        <taxon>Prosthecomicrobium</taxon>
    </lineage>
</organism>
<evidence type="ECO:0000259" key="1">
    <source>
        <dbReference type="PROSITE" id="PS50076"/>
    </source>
</evidence>
<gene>
    <name evidence="2" type="ORF">GGQ63_002059</name>
</gene>
<reference evidence="2 3" key="1">
    <citation type="submission" date="2020-08" db="EMBL/GenBank/DDBJ databases">
        <title>Genomic Encyclopedia of Type Strains, Phase IV (KMG-IV): sequencing the most valuable type-strain genomes for metagenomic binning, comparative biology and taxonomic classification.</title>
        <authorList>
            <person name="Goeker M."/>
        </authorList>
    </citation>
    <scope>NUCLEOTIDE SEQUENCE [LARGE SCALE GENOMIC DNA]</scope>
    <source>
        <strain evidence="2 3">DSM 16268</strain>
    </source>
</reference>
<dbReference type="AlphaFoldDB" id="A0A7W9L1T3"/>
<dbReference type="InterPro" id="IPR007791">
    <property type="entry name" value="DjlA_N"/>
</dbReference>
<dbReference type="PRINTS" id="PR00625">
    <property type="entry name" value="JDOMAIN"/>
</dbReference>
<sequence length="238" mass="26117">MSLWSRLAELLHCLPGPCALGTFVDGIVETVKSVFGGDPEMRRQVAFSVSMIALSAKMAKADGVVTADEVEAFRQLFVIPEGEAKNVARLYNIARQDVAGFEAYATKLAGLYERGAEIYEDIVDGLFHIAKADGAVHEKELAYLARVAALFGMTSAAFQRIEARHIVPEEGDPYLILGVDRAASDDEVKRHYRRIVSATHPDRLIARGVPPEFIAIATQKLAALNGAYDRIRRQRAFA</sequence>
<dbReference type="Gene3D" id="1.10.287.110">
    <property type="entry name" value="DnaJ domain"/>
    <property type="match status" value="1"/>
</dbReference>
<dbReference type="RefSeq" id="WP_183855301.1">
    <property type="nucleotide sequence ID" value="NZ_JACHOO010000003.1"/>
</dbReference>
<dbReference type="Gene3D" id="1.10.3680.10">
    <property type="entry name" value="TerB-like"/>
    <property type="match status" value="1"/>
</dbReference>
<dbReference type="CDD" id="cd07316">
    <property type="entry name" value="terB_like_DjlA"/>
    <property type="match status" value="1"/>
</dbReference>
<dbReference type="Proteomes" id="UP000523821">
    <property type="component" value="Unassembled WGS sequence"/>
</dbReference>
<dbReference type="EMBL" id="JACHOO010000003">
    <property type="protein sequence ID" value="MBB5753005.1"/>
    <property type="molecule type" value="Genomic_DNA"/>
</dbReference>
<dbReference type="InterPro" id="IPR001623">
    <property type="entry name" value="DnaJ_domain"/>
</dbReference>
<evidence type="ECO:0000313" key="3">
    <source>
        <dbReference type="Proteomes" id="UP000523821"/>
    </source>
</evidence>
<dbReference type="Pfam" id="PF05099">
    <property type="entry name" value="TerB"/>
    <property type="match status" value="1"/>
</dbReference>
<protein>
    <submittedName>
        <fullName evidence="2">DnaJ like chaperone protein</fullName>
    </submittedName>
</protein>
<dbReference type="CDD" id="cd06257">
    <property type="entry name" value="DnaJ"/>
    <property type="match status" value="1"/>
</dbReference>
<dbReference type="InterPro" id="IPR029024">
    <property type="entry name" value="TerB-like"/>
</dbReference>
<accession>A0A7W9L1T3</accession>
<keyword evidence="3" id="KW-1185">Reference proteome</keyword>
<dbReference type="InterPro" id="IPR036869">
    <property type="entry name" value="J_dom_sf"/>
</dbReference>
<dbReference type="SMART" id="SM00271">
    <property type="entry name" value="DnaJ"/>
    <property type="match status" value="1"/>
</dbReference>
<evidence type="ECO:0000313" key="2">
    <source>
        <dbReference type="EMBL" id="MBB5753005.1"/>
    </source>
</evidence>
<proteinExistence type="predicted"/>
<dbReference type="Pfam" id="PF00226">
    <property type="entry name" value="DnaJ"/>
    <property type="match status" value="1"/>
</dbReference>
<dbReference type="PROSITE" id="PS50076">
    <property type="entry name" value="DNAJ_2"/>
    <property type="match status" value="1"/>
</dbReference>
<dbReference type="SUPFAM" id="SSF158682">
    <property type="entry name" value="TerB-like"/>
    <property type="match status" value="1"/>
</dbReference>
<comment type="caution">
    <text evidence="2">The sequence shown here is derived from an EMBL/GenBank/DDBJ whole genome shotgun (WGS) entry which is preliminary data.</text>
</comment>